<protein>
    <submittedName>
        <fullName evidence="2">Uncharacterized protein</fullName>
    </submittedName>
</protein>
<keyword evidence="1" id="KW-0812">Transmembrane</keyword>
<name>A0A0U5JB36_9BACT</name>
<evidence type="ECO:0000313" key="3">
    <source>
        <dbReference type="Proteomes" id="UP000069902"/>
    </source>
</evidence>
<sequence length="799" mass="91275">MTVISRVLAPFLASPFAHISQTPREFVDNISPLTIKKITVVAACVFGGAAIGGTLALTLGMKVMILSGVGSIFGMITGFFLTVLIHKFDQANNQPFRPAVQSSTPLPPYQTSSSLKVDHIDKCVEEKYAPHQQKCIEDLANSLHHQFEINQLATNLDIDSLDQLLELNDQIQANFNCQKHTQQIYEALTIKLGKDLADRAIRHPTLLSDYLKDPYFSPSELMIHFIARRVSCYFQNEEALSELKTRVEQAVGNTTAFDEITSSHEMQDVLDGRLLLNEEMKKALFQYATEVQAENREAQATDPFELLLETIRNSSERDLFLDETFIENKFEIARAIDHFTPREKQQRRDALQRIINQAYITREFKQKIRLINGEPDEAILLACLGYTLDEHSPYYQRDLIYQIISEMVQSELQATLYIGPLNSIKELLRGCAIKARLKSIDITQDIQVKKFLIAYDLFKSIKAELKESHKEVTIPFPLDFPLPSDSIIVQSIQKDFANILSFECEKVVSHLFEDAAIREKFCDHTYSEAAFNELIKAKQTDQIDYQELEKTWVTIQRSQIFAKEIDFYEKWGKQIKAQMIQGIEDDNQVLGVGVCWGICQRICLEGEMQPHLSAEDFAKTIVIKHSDRFLQSLHVCSTRLFVPNPSLLPDPLLQKEGVESDKQVFTFNYLDNEAAFTNWFGQNSDLLAESSGWIRLSLTIGDRSNESANFNPAEAKGHALAIRYDTNLNRFWVVDPNVGFLCFENQDSLKETPESSIMHFMKELIQHYYPLTYKIRGFQHIRGEPSHLMINEAPNPMIT</sequence>
<feature type="transmembrane region" description="Helical" evidence="1">
    <location>
        <begin position="38"/>
        <end position="57"/>
    </location>
</feature>
<evidence type="ECO:0000256" key="1">
    <source>
        <dbReference type="SAM" id="Phobius"/>
    </source>
</evidence>
<gene>
    <name evidence="2" type="ORF">PNK_1436</name>
</gene>
<organism evidence="2 3">
    <name type="scientific">Candidatus Protochlamydia naegleriophila</name>
    <dbReference type="NCBI Taxonomy" id="389348"/>
    <lineage>
        <taxon>Bacteria</taxon>
        <taxon>Pseudomonadati</taxon>
        <taxon>Chlamydiota</taxon>
        <taxon>Chlamydiia</taxon>
        <taxon>Parachlamydiales</taxon>
        <taxon>Parachlamydiaceae</taxon>
        <taxon>Candidatus Protochlamydia</taxon>
    </lineage>
</organism>
<dbReference type="EMBL" id="LN879502">
    <property type="protein sequence ID" value="CUI17048.1"/>
    <property type="molecule type" value="Genomic_DNA"/>
</dbReference>
<keyword evidence="1" id="KW-0472">Membrane</keyword>
<dbReference type="InParanoid" id="A0A0U5JB36"/>
<feature type="transmembrane region" description="Helical" evidence="1">
    <location>
        <begin position="64"/>
        <end position="85"/>
    </location>
</feature>
<dbReference type="STRING" id="389348.PNK_1436"/>
<evidence type="ECO:0000313" key="2">
    <source>
        <dbReference type="EMBL" id="CUI17048.1"/>
    </source>
</evidence>
<dbReference type="Proteomes" id="UP000069902">
    <property type="component" value="Chromosome cPNK"/>
</dbReference>
<dbReference type="RefSeq" id="WP_032125765.1">
    <property type="nucleotide sequence ID" value="NZ_LN879502.1"/>
</dbReference>
<reference evidence="3" key="1">
    <citation type="submission" date="2015-09" db="EMBL/GenBank/DDBJ databases">
        <authorList>
            <person name="Bertelli C."/>
        </authorList>
    </citation>
    <scope>NUCLEOTIDE SEQUENCE [LARGE SCALE GENOMIC DNA]</scope>
    <source>
        <strain evidence="3">KNic</strain>
    </source>
</reference>
<keyword evidence="1" id="KW-1133">Transmembrane helix</keyword>
<keyword evidence="3" id="KW-1185">Reference proteome</keyword>
<dbReference type="KEGG" id="pnl:PNK_1436"/>
<proteinExistence type="predicted"/>
<accession>A0A0U5JB36</accession>
<dbReference type="PATRIC" id="fig|389348.3.peg.1609"/>
<dbReference type="AlphaFoldDB" id="A0A0U5JB36"/>